<evidence type="ECO:0000259" key="10">
    <source>
        <dbReference type="PROSITE" id="PS50972"/>
    </source>
</evidence>
<dbReference type="PANTHER" id="PTHR20941">
    <property type="entry name" value="FOLATE SYNTHESIS PROTEINS"/>
    <property type="match status" value="1"/>
</dbReference>
<dbReference type="CDD" id="cd00739">
    <property type="entry name" value="DHPS"/>
    <property type="match status" value="1"/>
</dbReference>
<organism evidence="11 12">
    <name type="scientific">Deinococcus roseus</name>
    <dbReference type="NCBI Taxonomy" id="392414"/>
    <lineage>
        <taxon>Bacteria</taxon>
        <taxon>Thermotogati</taxon>
        <taxon>Deinococcota</taxon>
        <taxon>Deinococci</taxon>
        <taxon>Deinococcales</taxon>
        <taxon>Deinococcaceae</taxon>
        <taxon>Deinococcus</taxon>
    </lineage>
</organism>
<dbReference type="Pfam" id="PF00809">
    <property type="entry name" value="Pterin_bind"/>
    <property type="match status" value="1"/>
</dbReference>
<comment type="cofactor">
    <cofactor evidence="2 9">
        <name>Mg(2+)</name>
        <dbReference type="ChEBI" id="CHEBI:18420"/>
    </cofactor>
</comment>
<dbReference type="PROSITE" id="PS00792">
    <property type="entry name" value="DHPS_1"/>
    <property type="match status" value="1"/>
</dbReference>
<evidence type="ECO:0000313" key="11">
    <source>
        <dbReference type="EMBL" id="GGJ31164.1"/>
    </source>
</evidence>
<evidence type="ECO:0000313" key="12">
    <source>
        <dbReference type="Proteomes" id="UP000632222"/>
    </source>
</evidence>
<evidence type="ECO:0000256" key="3">
    <source>
        <dbReference type="ARBA" id="ARBA00004763"/>
    </source>
</evidence>
<dbReference type="InterPro" id="IPR011005">
    <property type="entry name" value="Dihydropteroate_synth-like_sf"/>
</dbReference>
<dbReference type="EC" id="2.5.1.15" evidence="4 9"/>
<gene>
    <name evidence="11" type="ORF">GCM10008938_16630</name>
</gene>
<dbReference type="PANTHER" id="PTHR20941:SF1">
    <property type="entry name" value="FOLIC ACID SYNTHESIS PROTEIN FOL1"/>
    <property type="match status" value="1"/>
</dbReference>
<dbReference type="PROSITE" id="PS50972">
    <property type="entry name" value="PTERIN_BINDING"/>
    <property type="match status" value="1"/>
</dbReference>
<protein>
    <recommendedName>
        <fullName evidence="4 9">Dihydropteroate synthase</fullName>
        <shortName evidence="9">DHPS</shortName>
        <ecNumber evidence="4 9">2.5.1.15</ecNumber>
    </recommendedName>
    <alternativeName>
        <fullName evidence="9">Dihydropteroate pyrophosphorylase</fullName>
    </alternativeName>
</protein>
<evidence type="ECO:0000256" key="9">
    <source>
        <dbReference type="RuleBase" id="RU361205"/>
    </source>
</evidence>
<evidence type="ECO:0000256" key="1">
    <source>
        <dbReference type="ARBA" id="ARBA00000012"/>
    </source>
</evidence>
<dbReference type="NCBIfam" id="TIGR01496">
    <property type="entry name" value="DHPS"/>
    <property type="match status" value="1"/>
</dbReference>
<name>A0ABQ2CXS4_9DEIO</name>
<reference evidence="12" key="1">
    <citation type="journal article" date="2019" name="Int. J. Syst. Evol. Microbiol.">
        <title>The Global Catalogue of Microorganisms (GCM) 10K type strain sequencing project: providing services to taxonomists for standard genome sequencing and annotation.</title>
        <authorList>
            <consortium name="The Broad Institute Genomics Platform"/>
            <consortium name="The Broad Institute Genome Sequencing Center for Infectious Disease"/>
            <person name="Wu L."/>
            <person name="Ma J."/>
        </authorList>
    </citation>
    <scope>NUCLEOTIDE SEQUENCE [LARGE SCALE GENOMIC DNA]</scope>
    <source>
        <strain evidence="12">JCM 14370</strain>
    </source>
</reference>
<feature type="domain" description="Pterin-binding" evidence="10">
    <location>
        <begin position="12"/>
        <end position="260"/>
    </location>
</feature>
<proteinExistence type="inferred from homology"/>
<keyword evidence="6 9" id="KW-0479">Metal-binding</keyword>
<keyword evidence="5 9" id="KW-0808">Transferase</keyword>
<dbReference type="Gene3D" id="3.20.20.20">
    <property type="entry name" value="Dihydropteroate synthase-like"/>
    <property type="match status" value="1"/>
</dbReference>
<evidence type="ECO:0000256" key="8">
    <source>
        <dbReference type="ARBA" id="ARBA00022909"/>
    </source>
</evidence>
<dbReference type="SUPFAM" id="SSF51717">
    <property type="entry name" value="Dihydropteroate synthetase-like"/>
    <property type="match status" value="1"/>
</dbReference>
<keyword evidence="7 9" id="KW-0460">Magnesium</keyword>
<comment type="caution">
    <text evidence="11">The sequence shown here is derived from an EMBL/GenBank/DDBJ whole genome shotgun (WGS) entry which is preliminary data.</text>
</comment>
<dbReference type="Proteomes" id="UP000632222">
    <property type="component" value="Unassembled WGS sequence"/>
</dbReference>
<dbReference type="InterPro" id="IPR006390">
    <property type="entry name" value="DHP_synth_dom"/>
</dbReference>
<dbReference type="InterPro" id="IPR000489">
    <property type="entry name" value="Pterin-binding_dom"/>
</dbReference>
<comment type="similarity">
    <text evidence="9">Belongs to the DHPS family.</text>
</comment>
<evidence type="ECO:0000256" key="2">
    <source>
        <dbReference type="ARBA" id="ARBA00001946"/>
    </source>
</evidence>
<comment type="pathway">
    <text evidence="3 9">Cofactor biosynthesis; tetrahydrofolate biosynthesis; 7,8-dihydrofolate from 2-amino-4-hydroxy-6-hydroxymethyl-7,8-dihydropteridine diphosphate and 4-aminobenzoate: step 1/2.</text>
</comment>
<dbReference type="EMBL" id="BMOD01000004">
    <property type="protein sequence ID" value="GGJ31164.1"/>
    <property type="molecule type" value="Genomic_DNA"/>
</dbReference>
<evidence type="ECO:0000256" key="4">
    <source>
        <dbReference type="ARBA" id="ARBA00012458"/>
    </source>
</evidence>
<keyword evidence="8 9" id="KW-0289">Folate biosynthesis</keyword>
<comment type="catalytic activity">
    <reaction evidence="1">
        <text>(7,8-dihydropterin-6-yl)methyl diphosphate + 4-aminobenzoate = 7,8-dihydropteroate + diphosphate</text>
        <dbReference type="Rhea" id="RHEA:19949"/>
        <dbReference type="ChEBI" id="CHEBI:17836"/>
        <dbReference type="ChEBI" id="CHEBI:17839"/>
        <dbReference type="ChEBI" id="CHEBI:33019"/>
        <dbReference type="ChEBI" id="CHEBI:72950"/>
        <dbReference type="EC" id="2.5.1.15"/>
    </reaction>
</comment>
<dbReference type="InterPro" id="IPR045031">
    <property type="entry name" value="DHP_synth-like"/>
</dbReference>
<dbReference type="PROSITE" id="PS00793">
    <property type="entry name" value="DHPS_2"/>
    <property type="match status" value="1"/>
</dbReference>
<comment type="function">
    <text evidence="9">Catalyzes the condensation of para-aminobenzoate (pABA) with 6-hydroxymethyl-7,8-dihydropterin diphosphate (DHPt-PP) to form 7,8-dihydropteroate (H2Pte), the immediate precursor of folate derivatives.</text>
</comment>
<keyword evidence="12" id="KW-1185">Reference proteome</keyword>
<evidence type="ECO:0000256" key="5">
    <source>
        <dbReference type="ARBA" id="ARBA00022679"/>
    </source>
</evidence>
<evidence type="ECO:0000256" key="7">
    <source>
        <dbReference type="ARBA" id="ARBA00022842"/>
    </source>
</evidence>
<sequence>MQNSHRVTWTGTAVMGILNATPDSFSDAGRHFQLEAAVEQARRMVMAGVKVLDVGGESTRPGAEPVDVQEELRRVLPLIEALQDFPVLISIDTMKPEVAKAALQAGAHIVNDVTGLQNPRMIRVCAERGVPAIIMHMQGKPRTMQHHPSYQNVVQEVRDFLFQQAEKALQQGVLSVMLDPGIGFGKTLQHNLTLIRSLSGLAPHPVLLGASRKKLIDVLAGVPDAKDRDPGSIALHLYGAEQGAAMVRVHDAESHLQALKVWNALKE</sequence>
<evidence type="ECO:0000256" key="6">
    <source>
        <dbReference type="ARBA" id="ARBA00022723"/>
    </source>
</evidence>
<accession>A0ABQ2CXS4</accession>